<dbReference type="InterPro" id="IPR001965">
    <property type="entry name" value="Znf_PHD"/>
</dbReference>
<dbReference type="InterPro" id="IPR045894">
    <property type="entry name" value="At5g08430-like"/>
</dbReference>
<comment type="caution">
    <text evidence="7">The sequence shown here is derived from an EMBL/GenBank/DDBJ whole genome shotgun (WGS) entry which is preliminary data.</text>
</comment>
<keyword evidence="1" id="KW-0479">Metal-binding</keyword>
<dbReference type="InterPro" id="IPR013083">
    <property type="entry name" value="Znf_RING/FYVE/PHD"/>
</dbReference>
<dbReference type="SUPFAM" id="SSF159042">
    <property type="entry name" value="Plus3-like"/>
    <property type="match status" value="1"/>
</dbReference>
<dbReference type="SUPFAM" id="SSF47592">
    <property type="entry name" value="SWIB/MDM2 domain"/>
    <property type="match status" value="1"/>
</dbReference>
<dbReference type="InterPro" id="IPR011011">
    <property type="entry name" value="Znf_FYVE_PHD"/>
</dbReference>
<proteinExistence type="predicted"/>
<dbReference type="GO" id="GO:0003677">
    <property type="term" value="F:DNA binding"/>
    <property type="evidence" value="ECO:0007669"/>
    <property type="project" value="InterPro"/>
</dbReference>
<evidence type="ECO:0000256" key="3">
    <source>
        <dbReference type="ARBA" id="ARBA00022833"/>
    </source>
</evidence>
<feature type="region of interest" description="Disordered" evidence="4">
    <location>
        <begin position="165"/>
        <end position="215"/>
    </location>
</feature>
<keyword evidence="2" id="KW-0863">Zinc-finger</keyword>
<evidence type="ECO:0000256" key="2">
    <source>
        <dbReference type="ARBA" id="ARBA00022771"/>
    </source>
</evidence>
<feature type="compositionally biased region" description="Polar residues" evidence="4">
    <location>
        <begin position="540"/>
        <end position="549"/>
    </location>
</feature>
<dbReference type="InterPro" id="IPR036128">
    <property type="entry name" value="Plus3-like_sf"/>
</dbReference>
<dbReference type="Gene3D" id="3.30.40.10">
    <property type="entry name" value="Zinc/RING finger domain, C3HC4 (zinc finger)"/>
    <property type="match status" value="1"/>
</dbReference>
<dbReference type="InterPro" id="IPR003121">
    <property type="entry name" value="SWIB_MDM2_domain"/>
</dbReference>
<feature type="region of interest" description="Disordered" evidence="4">
    <location>
        <begin position="517"/>
        <end position="586"/>
    </location>
</feature>
<dbReference type="Pfam" id="PF02201">
    <property type="entry name" value="SWIB"/>
    <property type="match status" value="1"/>
</dbReference>
<evidence type="ECO:0000313" key="8">
    <source>
        <dbReference type="Proteomes" id="UP001190926"/>
    </source>
</evidence>
<dbReference type="Gene3D" id="1.10.245.10">
    <property type="entry name" value="SWIB/MDM2 domain"/>
    <property type="match status" value="1"/>
</dbReference>
<evidence type="ECO:0000256" key="1">
    <source>
        <dbReference type="ARBA" id="ARBA00022723"/>
    </source>
</evidence>
<dbReference type="Pfam" id="PF03126">
    <property type="entry name" value="Plus-3"/>
    <property type="match status" value="1"/>
</dbReference>
<dbReference type="SMART" id="SM00719">
    <property type="entry name" value="Plus3"/>
    <property type="match status" value="1"/>
</dbReference>
<accession>A0AAD4IZ58</accession>
<dbReference type="SUPFAM" id="SSF57903">
    <property type="entry name" value="FYVE/PHD zinc finger"/>
    <property type="match status" value="1"/>
</dbReference>
<gene>
    <name evidence="7" type="ORF">C2S53_004419</name>
</gene>
<dbReference type="InterPro" id="IPR036885">
    <property type="entry name" value="SWIB_MDM2_dom_sf"/>
</dbReference>
<dbReference type="AlphaFoldDB" id="A0AAD4IZ58"/>
<evidence type="ECO:0000259" key="6">
    <source>
        <dbReference type="PROSITE" id="PS51925"/>
    </source>
</evidence>
<evidence type="ECO:0000256" key="4">
    <source>
        <dbReference type="SAM" id="MobiDB-lite"/>
    </source>
</evidence>
<dbReference type="Proteomes" id="UP001190926">
    <property type="component" value="Unassembled WGS sequence"/>
</dbReference>
<dbReference type="EMBL" id="SDAM02000556">
    <property type="protein sequence ID" value="KAH6823683.1"/>
    <property type="molecule type" value="Genomic_DNA"/>
</dbReference>
<feature type="compositionally biased region" description="Basic and acidic residues" evidence="4">
    <location>
        <begin position="554"/>
        <end position="564"/>
    </location>
</feature>
<keyword evidence="8" id="KW-1185">Reference proteome</keyword>
<dbReference type="Gene3D" id="3.90.70.200">
    <property type="entry name" value="Plus-3 domain"/>
    <property type="match status" value="1"/>
</dbReference>
<feature type="domain" description="DM2" evidence="6">
    <location>
        <begin position="223"/>
        <end position="306"/>
    </location>
</feature>
<dbReference type="PROSITE" id="PS51925">
    <property type="entry name" value="SWIB_MDM2"/>
    <property type="match status" value="1"/>
</dbReference>
<organism evidence="7 8">
    <name type="scientific">Perilla frutescens var. hirtella</name>
    <name type="common">Perilla citriodora</name>
    <name type="synonym">Perilla setoyensis</name>
    <dbReference type="NCBI Taxonomy" id="608512"/>
    <lineage>
        <taxon>Eukaryota</taxon>
        <taxon>Viridiplantae</taxon>
        <taxon>Streptophyta</taxon>
        <taxon>Embryophyta</taxon>
        <taxon>Tracheophyta</taxon>
        <taxon>Spermatophyta</taxon>
        <taxon>Magnoliopsida</taxon>
        <taxon>eudicotyledons</taxon>
        <taxon>Gunneridae</taxon>
        <taxon>Pentapetalae</taxon>
        <taxon>asterids</taxon>
        <taxon>lamiids</taxon>
        <taxon>Lamiales</taxon>
        <taxon>Lamiaceae</taxon>
        <taxon>Nepetoideae</taxon>
        <taxon>Elsholtzieae</taxon>
        <taxon>Perilla</taxon>
    </lineage>
</organism>
<sequence length="705" mass="81145">MKSKGKKKKAVINKEEPAENWCFVCKDGGFLRICDYKDCLKSYHHSCVGKDDSFLESDDHWACSWHTCFICHKCSYLHCYTCTKAVCRRCLPDADLIRVKGQYGFCNYCLNLALLIEDRKDYNSDGENVDFRDRETYEGLFMEYYNIIKEEEGFELGNLHATKDGVKTAEKSESGSEENDDEEEDQISDYDGAEHVKKCRRTSNGKRSGRKKFEMKTPIKSNKNDFIGWGSRSLIDFLSSIGKHTDEKLSERDVASIVNEYVKENKLLDPQKTKMIICDAQLQSLFKKRRMHKNKVCELLESHFAENCDESEEDDVGYDSEDDYAGTPDIRKRQRKLDMERKSSAKELADDVQLGCFASIVVENVKLVYLRRSLLLEMLKQPELFKEKVVGCFVRVKSDPYDYHSRYSHQLMRVRGVGRVSIDQNNMEAILLFSTVPKEISMNLLSDDDFSKEECEELRRKVLAGQLERPTVEDLQRKANIVHADITKHYLEKKRRLQNPTEVSKLLENVPKVIPDLHELNPNSEDILNDMNPEKDSPKSILQCNSSVANEGWQEDKASEEKTRHCNASSPERTSRKPSQPTAKLKNNIAGGEDLEMCSQETPHVRVTRSSHKASDTVVVELLSDDANSNEGKVANVHHENQNIDDNIWCIQGPNGERKKYSFSVLKQWSETSVYASKFKVWKEDENEENAVWLREAISIAFPKK</sequence>
<dbReference type="PANTHER" id="PTHR46851">
    <property type="entry name" value="OS01G0884500 PROTEIN"/>
    <property type="match status" value="1"/>
</dbReference>
<dbReference type="Gene3D" id="3.30.1490.40">
    <property type="match status" value="1"/>
</dbReference>
<feature type="compositionally biased region" description="Acidic residues" evidence="4">
    <location>
        <begin position="175"/>
        <end position="188"/>
    </location>
</feature>
<dbReference type="CDD" id="cd15568">
    <property type="entry name" value="PHD5_NSD"/>
    <property type="match status" value="1"/>
</dbReference>
<dbReference type="InterPro" id="IPR004343">
    <property type="entry name" value="Plus-3_dom"/>
</dbReference>
<dbReference type="SMART" id="SM00249">
    <property type="entry name" value="PHD"/>
    <property type="match status" value="1"/>
</dbReference>
<dbReference type="GO" id="GO:0008270">
    <property type="term" value="F:zinc ion binding"/>
    <property type="evidence" value="ECO:0007669"/>
    <property type="project" value="UniProtKB-KW"/>
</dbReference>
<feature type="domain" description="Plus3" evidence="5">
    <location>
        <begin position="359"/>
        <end position="487"/>
    </location>
</feature>
<evidence type="ECO:0000313" key="7">
    <source>
        <dbReference type="EMBL" id="KAH6823683.1"/>
    </source>
</evidence>
<reference evidence="7 8" key="1">
    <citation type="journal article" date="2021" name="Nat. Commun.">
        <title>Incipient diploidization of the medicinal plant Perilla within 10,000 years.</title>
        <authorList>
            <person name="Zhang Y."/>
            <person name="Shen Q."/>
            <person name="Leng L."/>
            <person name="Zhang D."/>
            <person name="Chen S."/>
            <person name="Shi Y."/>
            <person name="Ning Z."/>
            <person name="Chen S."/>
        </authorList>
    </citation>
    <scope>NUCLEOTIDE SEQUENCE [LARGE SCALE GENOMIC DNA]</scope>
    <source>
        <strain evidence="8">cv. PC099</strain>
    </source>
</reference>
<name>A0AAD4IZ58_PERFH</name>
<dbReference type="CDD" id="cd10567">
    <property type="entry name" value="SWIB-MDM2_like"/>
    <property type="match status" value="1"/>
</dbReference>
<protein>
    <submittedName>
        <fullName evidence="7">Uncharacterized protein</fullName>
    </submittedName>
</protein>
<feature type="compositionally biased region" description="Polar residues" evidence="4">
    <location>
        <begin position="566"/>
        <end position="582"/>
    </location>
</feature>
<evidence type="ECO:0000259" key="5">
    <source>
        <dbReference type="PROSITE" id="PS51360"/>
    </source>
</evidence>
<keyword evidence="3" id="KW-0862">Zinc</keyword>
<feature type="compositionally biased region" description="Basic and acidic residues" evidence="4">
    <location>
        <begin position="165"/>
        <end position="174"/>
    </location>
</feature>
<dbReference type="PROSITE" id="PS51360">
    <property type="entry name" value="PLUS3"/>
    <property type="match status" value="1"/>
</dbReference>
<feature type="compositionally biased region" description="Basic residues" evidence="4">
    <location>
        <begin position="197"/>
        <end position="210"/>
    </location>
</feature>
<dbReference type="PANTHER" id="PTHR46851:SF22">
    <property type="entry name" value="ZINC ION BINDING _ DNA BINDING PROTEIN"/>
    <property type="match status" value="1"/>
</dbReference>
<dbReference type="InterPro" id="IPR035445">
    <property type="entry name" value="GYF-like_dom_sf"/>
</dbReference>